<evidence type="ECO:0000313" key="2">
    <source>
        <dbReference type="EMBL" id="KAH3881628.1"/>
    </source>
</evidence>
<gene>
    <name evidence="2" type="ORF">DPMN_005554</name>
</gene>
<proteinExistence type="predicted"/>
<dbReference type="EMBL" id="JAIWYP010000001">
    <property type="protein sequence ID" value="KAH3881628.1"/>
    <property type="molecule type" value="Genomic_DNA"/>
</dbReference>
<dbReference type="AlphaFoldDB" id="A0A9D4MQG7"/>
<protein>
    <submittedName>
        <fullName evidence="2">Uncharacterized protein</fullName>
    </submittedName>
</protein>
<feature type="compositionally biased region" description="Basic residues" evidence="1">
    <location>
        <begin position="42"/>
        <end position="51"/>
    </location>
</feature>
<organism evidence="2 3">
    <name type="scientific">Dreissena polymorpha</name>
    <name type="common">Zebra mussel</name>
    <name type="synonym">Mytilus polymorpha</name>
    <dbReference type="NCBI Taxonomy" id="45954"/>
    <lineage>
        <taxon>Eukaryota</taxon>
        <taxon>Metazoa</taxon>
        <taxon>Spiralia</taxon>
        <taxon>Lophotrochozoa</taxon>
        <taxon>Mollusca</taxon>
        <taxon>Bivalvia</taxon>
        <taxon>Autobranchia</taxon>
        <taxon>Heteroconchia</taxon>
        <taxon>Euheterodonta</taxon>
        <taxon>Imparidentia</taxon>
        <taxon>Neoheterodontei</taxon>
        <taxon>Myida</taxon>
        <taxon>Dreissenoidea</taxon>
        <taxon>Dreissenidae</taxon>
        <taxon>Dreissena</taxon>
    </lineage>
</organism>
<dbReference type="Proteomes" id="UP000828390">
    <property type="component" value="Unassembled WGS sequence"/>
</dbReference>
<evidence type="ECO:0000313" key="3">
    <source>
        <dbReference type="Proteomes" id="UP000828390"/>
    </source>
</evidence>
<reference evidence="2" key="1">
    <citation type="journal article" date="2019" name="bioRxiv">
        <title>The Genome of the Zebra Mussel, Dreissena polymorpha: A Resource for Invasive Species Research.</title>
        <authorList>
            <person name="McCartney M.A."/>
            <person name="Auch B."/>
            <person name="Kono T."/>
            <person name="Mallez S."/>
            <person name="Zhang Y."/>
            <person name="Obille A."/>
            <person name="Becker A."/>
            <person name="Abrahante J.E."/>
            <person name="Garbe J."/>
            <person name="Badalamenti J.P."/>
            <person name="Herman A."/>
            <person name="Mangelson H."/>
            <person name="Liachko I."/>
            <person name="Sullivan S."/>
            <person name="Sone E.D."/>
            <person name="Koren S."/>
            <person name="Silverstein K.A.T."/>
            <person name="Beckman K.B."/>
            <person name="Gohl D.M."/>
        </authorList>
    </citation>
    <scope>NUCLEOTIDE SEQUENCE</scope>
    <source>
        <strain evidence="2">Duluth1</strain>
        <tissue evidence="2">Whole animal</tissue>
    </source>
</reference>
<evidence type="ECO:0000256" key="1">
    <source>
        <dbReference type="SAM" id="MobiDB-lite"/>
    </source>
</evidence>
<keyword evidence="3" id="KW-1185">Reference proteome</keyword>
<feature type="region of interest" description="Disordered" evidence="1">
    <location>
        <begin position="35"/>
        <end position="59"/>
    </location>
</feature>
<comment type="caution">
    <text evidence="2">The sequence shown here is derived from an EMBL/GenBank/DDBJ whole genome shotgun (WGS) entry which is preliminary data.</text>
</comment>
<sequence length="59" mass="6744">MEMESQIPTQQDLTSYDNPQEAEVLVAAIDLPKGPCSQHVSRPQRARKRPKHLNDYVLL</sequence>
<name>A0A9D4MQG7_DREPO</name>
<reference evidence="2" key="2">
    <citation type="submission" date="2020-11" db="EMBL/GenBank/DDBJ databases">
        <authorList>
            <person name="McCartney M.A."/>
            <person name="Auch B."/>
            <person name="Kono T."/>
            <person name="Mallez S."/>
            <person name="Becker A."/>
            <person name="Gohl D.M."/>
            <person name="Silverstein K.A.T."/>
            <person name="Koren S."/>
            <person name="Bechman K.B."/>
            <person name="Herman A."/>
            <person name="Abrahante J.E."/>
            <person name="Garbe J."/>
        </authorList>
    </citation>
    <scope>NUCLEOTIDE SEQUENCE</scope>
    <source>
        <strain evidence="2">Duluth1</strain>
        <tissue evidence="2">Whole animal</tissue>
    </source>
</reference>
<accession>A0A9D4MQG7</accession>